<keyword evidence="9" id="KW-1185">Reference proteome</keyword>
<dbReference type="RefSeq" id="WP_309239875.1">
    <property type="nucleotide sequence ID" value="NZ_JBHSXE010000001.1"/>
</dbReference>
<dbReference type="SUPFAM" id="SSF88946">
    <property type="entry name" value="Sigma2 domain of RNA polymerase sigma factors"/>
    <property type="match status" value="1"/>
</dbReference>
<feature type="compositionally biased region" description="Gly residues" evidence="6">
    <location>
        <begin position="12"/>
        <end position="25"/>
    </location>
</feature>
<dbReference type="InterPro" id="IPR039425">
    <property type="entry name" value="RNA_pol_sigma-70-like"/>
</dbReference>
<dbReference type="Pfam" id="PF04542">
    <property type="entry name" value="Sigma70_r2"/>
    <property type="match status" value="1"/>
</dbReference>
<keyword evidence="2" id="KW-0805">Transcription regulation</keyword>
<feature type="compositionally biased region" description="Low complexity" evidence="6">
    <location>
        <begin position="1"/>
        <end position="11"/>
    </location>
</feature>
<feature type="domain" description="RNA polymerase sigma-70 region 2" evidence="7">
    <location>
        <begin position="57"/>
        <end position="124"/>
    </location>
</feature>
<sequence length="209" mass="22452">MVEEGVAAREGAAGGRGGVREGGVARGRAGARAAERDETAGLVVRAREGDGGAWARLVERYTSFLWAIARSYELNDADAADVVQTTWMRLVERIDAIEEPAATGRWLAVTARRESARTARRRGREAVGGVPPAAADASAAPERIVLARERLDRVAAAIEALPRRCRALLRLYALAPSHADLAAAMEMPAGSVTSARRRCMGRLERRLAR</sequence>
<proteinExistence type="inferred from homology"/>
<comment type="similarity">
    <text evidence="1">Belongs to the sigma-70 factor family. ECF subfamily.</text>
</comment>
<dbReference type="InterPro" id="IPR007627">
    <property type="entry name" value="RNA_pol_sigma70_r2"/>
</dbReference>
<evidence type="ECO:0000313" key="9">
    <source>
        <dbReference type="Proteomes" id="UP001596380"/>
    </source>
</evidence>
<protein>
    <submittedName>
        <fullName evidence="8">RNA polymerase sigma factor</fullName>
    </submittedName>
</protein>
<dbReference type="Gene3D" id="1.10.1740.10">
    <property type="match status" value="1"/>
</dbReference>
<accession>A0ABW2CSS3</accession>
<feature type="region of interest" description="Disordered" evidence="6">
    <location>
        <begin position="1"/>
        <end position="32"/>
    </location>
</feature>
<comment type="caution">
    <text evidence="8">The sequence shown here is derived from an EMBL/GenBank/DDBJ whole genome shotgun (WGS) entry which is preliminary data.</text>
</comment>
<dbReference type="InterPro" id="IPR036388">
    <property type="entry name" value="WH-like_DNA-bd_sf"/>
</dbReference>
<dbReference type="NCBIfam" id="TIGR02937">
    <property type="entry name" value="sigma70-ECF"/>
    <property type="match status" value="1"/>
</dbReference>
<dbReference type="Proteomes" id="UP001596380">
    <property type="component" value="Unassembled WGS sequence"/>
</dbReference>
<evidence type="ECO:0000256" key="4">
    <source>
        <dbReference type="ARBA" id="ARBA00023125"/>
    </source>
</evidence>
<evidence type="ECO:0000256" key="1">
    <source>
        <dbReference type="ARBA" id="ARBA00010641"/>
    </source>
</evidence>
<dbReference type="PANTHER" id="PTHR43133:SF8">
    <property type="entry name" value="RNA POLYMERASE SIGMA FACTOR HI_1459-RELATED"/>
    <property type="match status" value="1"/>
</dbReference>
<keyword evidence="5" id="KW-0804">Transcription</keyword>
<dbReference type="EMBL" id="JBHSXS010000023">
    <property type="protein sequence ID" value="MFC6884021.1"/>
    <property type="molecule type" value="Genomic_DNA"/>
</dbReference>
<dbReference type="SUPFAM" id="SSF88659">
    <property type="entry name" value="Sigma3 and sigma4 domains of RNA polymerase sigma factors"/>
    <property type="match status" value="1"/>
</dbReference>
<dbReference type="Gene3D" id="1.10.10.10">
    <property type="entry name" value="Winged helix-like DNA-binding domain superfamily/Winged helix DNA-binding domain"/>
    <property type="match status" value="1"/>
</dbReference>
<evidence type="ECO:0000256" key="6">
    <source>
        <dbReference type="SAM" id="MobiDB-lite"/>
    </source>
</evidence>
<dbReference type="InterPro" id="IPR014284">
    <property type="entry name" value="RNA_pol_sigma-70_dom"/>
</dbReference>
<gene>
    <name evidence="8" type="ORF">ACFQKB_29975</name>
</gene>
<evidence type="ECO:0000259" key="7">
    <source>
        <dbReference type="Pfam" id="PF04542"/>
    </source>
</evidence>
<keyword evidence="4" id="KW-0238">DNA-binding</keyword>
<keyword evidence="3" id="KW-0731">Sigma factor</keyword>
<dbReference type="InterPro" id="IPR013324">
    <property type="entry name" value="RNA_pol_sigma_r3/r4-like"/>
</dbReference>
<evidence type="ECO:0000313" key="8">
    <source>
        <dbReference type="EMBL" id="MFC6884021.1"/>
    </source>
</evidence>
<evidence type="ECO:0000256" key="5">
    <source>
        <dbReference type="ARBA" id="ARBA00023163"/>
    </source>
</evidence>
<reference evidence="9" key="1">
    <citation type="journal article" date="2019" name="Int. J. Syst. Evol. Microbiol.">
        <title>The Global Catalogue of Microorganisms (GCM) 10K type strain sequencing project: providing services to taxonomists for standard genome sequencing and annotation.</title>
        <authorList>
            <consortium name="The Broad Institute Genomics Platform"/>
            <consortium name="The Broad Institute Genome Sequencing Center for Infectious Disease"/>
            <person name="Wu L."/>
            <person name="Ma J."/>
        </authorList>
    </citation>
    <scope>NUCLEOTIDE SEQUENCE [LARGE SCALE GENOMIC DNA]</scope>
    <source>
        <strain evidence="9">JCM 3369</strain>
    </source>
</reference>
<organism evidence="8 9">
    <name type="scientific">Actinomadura yumaensis</name>
    <dbReference type="NCBI Taxonomy" id="111807"/>
    <lineage>
        <taxon>Bacteria</taxon>
        <taxon>Bacillati</taxon>
        <taxon>Actinomycetota</taxon>
        <taxon>Actinomycetes</taxon>
        <taxon>Streptosporangiales</taxon>
        <taxon>Thermomonosporaceae</taxon>
        <taxon>Actinomadura</taxon>
    </lineage>
</organism>
<evidence type="ECO:0000256" key="2">
    <source>
        <dbReference type="ARBA" id="ARBA00023015"/>
    </source>
</evidence>
<evidence type="ECO:0000256" key="3">
    <source>
        <dbReference type="ARBA" id="ARBA00023082"/>
    </source>
</evidence>
<name>A0ABW2CSS3_9ACTN</name>
<dbReference type="PANTHER" id="PTHR43133">
    <property type="entry name" value="RNA POLYMERASE ECF-TYPE SIGMA FACTO"/>
    <property type="match status" value="1"/>
</dbReference>
<dbReference type="InterPro" id="IPR013325">
    <property type="entry name" value="RNA_pol_sigma_r2"/>
</dbReference>